<dbReference type="Gene3D" id="3.30.70.20">
    <property type="match status" value="1"/>
</dbReference>
<dbReference type="InterPro" id="IPR017900">
    <property type="entry name" value="4Fe4S_Fe_S_CS"/>
</dbReference>
<dbReference type="Pfam" id="PF12801">
    <property type="entry name" value="Fer4_5"/>
    <property type="match status" value="2"/>
</dbReference>
<dbReference type="PATRIC" id="fig|79604.3.peg.1668"/>
<dbReference type="EMBL" id="FOEC01000002">
    <property type="protein sequence ID" value="SEO53411.1"/>
    <property type="molecule type" value="Genomic_DNA"/>
</dbReference>
<feature type="domain" description="4Fe-4S ferredoxin-type" evidence="8">
    <location>
        <begin position="287"/>
        <end position="317"/>
    </location>
</feature>
<feature type="transmembrane region" description="Helical" evidence="7">
    <location>
        <begin position="214"/>
        <end position="234"/>
    </location>
</feature>
<sequence>MKKSSVLRTISVLCVLGIVCVGLAFHTGVGTPSQWGLYDITAICPLGALETLIASKTFVPPALIALAITVVVTVILGRAFCAWGCPVPLVKRLFGADKRHAKAEAQAIEKAESDDAEKSDCAACASAARCAEVHGEDADGSAKASGKSGVLSKLFPANVKRGGLDDSRNWVLGGTLLTTAVFGFPVFCLICPVGLSFATIIALWRLLQLNETTLSLVVFPALLIVEVVVLRSWCHRFCPLGALLSLISRANRTFRPKSDASVCLKESKGQKCDACAKACPEGIDLHDAVNSQPMHDCTKCRKCADACPVHAITFPLRDLASKKSRMDKVEP</sequence>
<keyword evidence="2" id="KW-0004">4Fe-4S</keyword>
<dbReference type="KEGG" id="ddt:AAY81_08320"/>
<evidence type="ECO:0000313" key="10">
    <source>
        <dbReference type="Proteomes" id="UP000182975"/>
    </source>
</evidence>
<keyword evidence="5" id="KW-0408">Iron</keyword>
<keyword evidence="7" id="KW-0812">Transmembrane</keyword>
<keyword evidence="7" id="KW-1133">Transmembrane helix</keyword>
<name>A0A172RZG0_9ACTN</name>
<dbReference type="InterPro" id="IPR051684">
    <property type="entry name" value="Electron_Trans/Redox"/>
</dbReference>
<evidence type="ECO:0000259" key="8">
    <source>
        <dbReference type="PROSITE" id="PS51379"/>
    </source>
</evidence>
<keyword evidence="4" id="KW-0249">Electron transport</keyword>
<dbReference type="SUPFAM" id="SSF54862">
    <property type="entry name" value="4Fe-4S ferredoxins"/>
    <property type="match status" value="1"/>
</dbReference>
<dbReference type="GO" id="GO:0051539">
    <property type="term" value="F:4 iron, 4 sulfur cluster binding"/>
    <property type="evidence" value="ECO:0007669"/>
    <property type="project" value="UniProtKB-KW"/>
</dbReference>
<gene>
    <name evidence="9" type="ORF">SAMN02910314_00482</name>
</gene>
<evidence type="ECO:0000256" key="3">
    <source>
        <dbReference type="ARBA" id="ARBA00022723"/>
    </source>
</evidence>
<evidence type="ECO:0000256" key="5">
    <source>
        <dbReference type="ARBA" id="ARBA00023004"/>
    </source>
</evidence>
<dbReference type="AlphaFoldDB" id="A0A172RZG0"/>
<dbReference type="PROSITE" id="PS00198">
    <property type="entry name" value="4FE4S_FER_1"/>
    <property type="match status" value="1"/>
</dbReference>
<dbReference type="PROSITE" id="PS51379">
    <property type="entry name" value="4FE4S_FER_2"/>
    <property type="match status" value="1"/>
</dbReference>
<keyword evidence="6" id="KW-0411">Iron-sulfur</keyword>
<dbReference type="InterPro" id="IPR017896">
    <property type="entry name" value="4Fe4S_Fe-S-bd"/>
</dbReference>
<evidence type="ECO:0000256" key="4">
    <source>
        <dbReference type="ARBA" id="ARBA00022982"/>
    </source>
</evidence>
<keyword evidence="1" id="KW-0813">Transport</keyword>
<evidence type="ECO:0000256" key="2">
    <source>
        <dbReference type="ARBA" id="ARBA00022485"/>
    </source>
</evidence>
<dbReference type="OrthoDB" id="3174284at2"/>
<dbReference type="GO" id="GO:0046872">
    <property type="term" value="F:metal ion binding"/>
    <property type="evidence" value="ECO:0007669"/>
    <property type="project" value="UniProtKB-KW"/>
</dbReference>
<evidence type="ECO:0000256" key="6">
    <source>
        <dbReference type="ARBA" id="ARBA00023014"/>
    </source>
</evidence>
<dbReference type="PANTHER" id="PTHR30176">
    <property type="entry name" value="FERREDOXIN-TYPE PROTEIN NAPH"/>
    <property type="match status" value="1"/>
</dbReference>
<protein>
    <submittedName>
        <fullName evidence="9">Ferredoxin-type protein NapH</fullName>
    </submittedName>
</protein>
<proteinExistence type="predicted"/>
<dbReference type="RefSeq" id="WP_066663852.1">
    <property type="nucleotide sequence ID" value="NZ_CP011402.1"/>
</dbReference>
<keyword evidence="10" id="KW-1185">Reference proteome</keyword>
<dbReference type="PANTHER" id="PTHR30176:SF3">
    <property type="entry name" value="FERREDOXIN-TYPE PROTEIN NAPH"/>
    <property type="match status" value="1"/>
</dbReference>
<evidence type="ECO:0000256" key="1">
    <source>
        <dbReference type="ARBA" id="ARBA00022448"/>
    </source>
</evidence>
<keyword evidence="7" id="KW-0472">Membrane</keyword>
<reference evidence="10" key="1">
    <citation type="submission" date="2016-10" db="EMBL/GenBank/DDBJ databases">
        <authorList>
            <person name="Varghese N."/>
        </authorList>
    </citation>
    <scope>NUCLEOTIDE SEQUENCE [LARGE SCALE GENOMIC DNA]</scope>
    <source>
        <strain evidence="10">DSM 21843</strain>
    </source>
</reference>
<evidence type="ECO:0000313" key="9">
    <source>
        <dbReference type="EMBL" id="SEO53411.1"/>
    </source>
</evidence>
<accession>A0A172RZG0</accession>
<dbReference type="Pfam" id="PF00037">
    <property type="entry name" value="Fer4"/>
    <property type="match status" value="1"/>
</dbReference>
<organism evidence="9 10">
    <name type="scientific">Denitrobacterium detoxificans</name>
    <dbReference type="NCBI Taxonomy" id="79604"/>
    <lineage>
        <taxon>Bacteria</taxon>
        <taxon>Bacillati</taxon>
        <taxon>Actinomycetota</taxon>
        <taxon>Coriobacteriia</taxon>
        <taxon>Eggerthellales</taxon>
        <taxon>Eggerthellaceae</taxon>
        <taxon>Denitrobacterium</taxon>
    </lineage>
</organism>
<dbReference type="STRING" id="79604.AAY81_08320"/>
<feature type="transmembrane region" description="Helical" evidence="7">
    <location>
        <begin position="170"/>
        <end position="202"/>
    </location>
</feature>
<dbReference type="GO" id="GO:0005886">
    <property type="term" value="C:plasma membrane"/>
    <property type="evidence" value="ECO:0007669"/>
    <property type="project" value="TreeGrafter"/>
</dbReference>
<evidence type="ECO:0000256" key="7">
    <source>
        <dbReference type="SAM" id="Phobius"/>
    </source>
</evidence>
<feature type="transmembrane region" description="Helical" evidence="7">
    <location>
        <begin position="62"/>
        <end position="90"/>
    </location>
</feature>
<dbReference type="Proteomes" id="UP000182975">
    <property type="component" value="Unassembled WGS sequence"/>
</dbReference>
<keyword evidence="3" id="KW-0479">Metal-binding</keyword>